<proteinExistence type="inferred from homology"/>
<dbReference type="EnsemblPlants" id="OGLUM10G12210.1">
    <property type="protein sequence ID" value="OGLUM10G12210.1"/>
    <property type="gene ID" value="OGLUM10G12210"/>
</dbReference>
<dbReference type="eggNOG" id="KOG0356">
    <property type="taxonomic scope" value="Eukaryota"/>
</dbReference>
<evidence type="ECO:0000256" key="4">
    <source>
        <dbReference type="ARBA" id="ARBA00006607"/>
    </source>
</evidence>
<evidence type="ECO:0000256" key="16">
    <source>
        <dbReference type="ARBA" id="ARBA00031499"/>
    </source>
</evidence>
<dbReference type="HAMAP" id="MF_00600">
    <property type="entry name" value="CH60"/>
    <property type="match status" value="1"/>
</dbReference>
<comment type="cofactor">
    <cofactor evidence="1">
        <name>Zn(2+)</name>
        <dbReference type="ChEBI" id="CHEBI:29105"/>
    </cofactor>
</comment>
<evidence type="ECO:0000259" key="20">
    <source>
        <dbReference type="Pfam" id="PF23493"/>
    </source>
</evidence>
<dbReference type="GO" id="GO:0006423">
    <property type="term" value="P:cysteinyl-tRNA aminoacylation"/>
    <property type="evidence" value="ECO:0007669"/>
    <property type="project" value="InterPro"/>
</dbReference>
<dbReference type="InterPro" id="IPR001844">
    <property type="entry name" value="Cpn60/GroEL"/>
</dbReference>
<dbReference type="SUPFAM" id="SSF47323">
    <property type="entry name" value="Anticodon-binding domain of a subclass of class I aminoacyl-tRNA synthetases"/>
    <property type="match status" value="1"/>
</dbReference>
<evidence type="ECO:0000256" key="7">
    <source>
        <dbReference type="ARBA" id="ARBA00022723"/>
    </source>
</evidence>
<dbReference type="InterPro" id="IPR015803">
    <property type="entry name" value="Cys-tRNA-ligase"/>
</dbReference>
<dbReference type="GO" id="GO:0005739">
    <property type="term" value="C:mitochondrion"/>
    <property type="evidence" value="ECO:0007669"/>
    <property type="project" value="UniProtKB-SubCell"/>
</dbReference>
<evidence type="ECO:0000256" key="6">
    <source>
        <dbReference type="ARBA" id="ARBA00022598"/>
    </source>
</evidence>
<reference evidence="21" key="1">
    <citation type="submission" date="2015-04" db="UniProtKB">
        <authorList>
            <consortium name="EnsemblPlants"/>
        </authorList>
    </citation>
    <scope>IDENTIFICATION</scope>
</reference>
<evidence type="ECO:0000256" key="8">
    <source>
        <dbReference type="ARBA" id="ARBA00022741"/>
    </source>
</evidence>
<evidence type="ECO:0000313" key="21">
    <source>
        <dbReference type="EnsemblPlants" id="OGLUM10G12210.1"/>
    </source>
</evidence>
<dbReference type="NCBIfam" id="TIGR00435">
    <property type="entry name" value="cysS"/>
    <property type="match status" value="1"/>
</dbReference>
<dbReference type="GO" id="GO:0140662">
    <property type="term" value="F:ATP-dependent protein folding chaperone"/>
    <property type="evidence" value="ECO:0007669"/>
    <property type="project" value="InterPro"/>
</dbReference>
<evidence type="ECO:0000256" key="12">
    <source>
        <dbReference type="ARBA" id="ARBA00022946"/>
    </source>
</evidence>
<dbReference type="Pfam" id="PF01406">
    <property type="entry name" value="tRNA-synt_1e"/>
    <property type="match status" value="1"/>
</dbReference>
<dbReference type="SUPFAM" id="SSF52374">
    <property type="entry name" value="Nucleotidylyl transferase"/>
    <property type="match status" value="1"/>
</dbReference>
<dbReference type="InterPro" id="IPR032678">
    <property type="entry name" value="tRNA-synt_1_cat_dom"/>
</dbReference>
<keyword evidence="13" id="KW-0496">Mitochondrion</keyword>
<dbReference type="Gene3D" id="3.30.260.10">
    <property type="entry name" value="TCP-1-like chaperonin intermediate domain"/>
    <property type="match status" value="1"/>
</dbReference>
<comment type="similarity">
    <text evidence="4 17">Belongs to the chaperonin (HSP60) family.</text>
</comment>
<dbReference type="InterPro" id="IPR027413">
    <property type="entry name" value="GROEL-like_equatorial_sf"/>
</dbReference>
<evidence type="ECO:0000256" key="18">
    <source>
        <dbReference type="SAM" id="MobiDB-lite"/>
    </source>
</evidence>
<dbReference type="InterPro" id="IPR056411">
    <property type="entry name" value="CysS_C"/>
</dbReference>
<dbReference type="GO" id="GO:0005524">
    <property type="term" value="F:ATP binding"/>
    <property type="evidence" value="ECO:0007669"/>
    <property type="project" value="UniProtKB-KW"/>
</dbReference>
<dbReference type="SUPFAM" id="SSF48592">
    <property type="entry name" value="GroEL equatorial domain-like"/>
    <property type="match status" value="1"/>
</dbReference>
<protein>
    <recommendedName>
        <fullName evidence="5">cysteine--tRNA ligase</fullName>
        <ecNumber evidence="5">6.1.1.16</ecNumber>
    </recommendedName>
    <alternativeName>
        <fullName evidence="16">Cysteinyl-tRNA synthetase</fullName>
    </alternativeName>
</protein>
<sequence>MLLEPPRVLSSLIKSPRPPLFPPPQEKKKSFIAQPPPRRRHHRRSPPPPIPSLLLSSSLVPRSLLGSAMYRAAASLASKARQAGSSARQVGSRLALSRSYAAKDIKFGVEARALMLRGVEELADAVKVTMGPKGRNVVIEQSYGSPKVTKDGVTVAKSIEFKDRVKNVGASLVKQVANATNDTAGDGTTCATVLTKAIFTEGCKSVAAGMNAMDLRRGISMAVDAVVGTISANGEREIGELIAKAMEKVGKEGVITIADGNTLYNELEVVEGMKLDRGYISPYFVTNPKTQKCELDDPLILIHDKKVSNLHAVVKVLELALKKQRPLLIVAEDVESEALGTLIINKLRAGIKVCAVKAPGFGENRKANLQDLAILTGGEVITEELGMNLEKFEPQMLGTCKKVTVSKDDTVILDGAGDKKSIEERAEQIRSAIELSTSDYDKEKLQERLAKLSGGVAVLKIGGASEAEVGEKKDRVTDALNATKAAVEEGIVPGGGVALLYASKELDKLPTANFDQKIGVQIIQNALKTPVHTIASNAGVEGAVVVGKLLEQDNTDLGYDAAKGEYVDMVKAGIIDPLKVIRTALVDAASVSSLMTTTESIIVEIPKEEKEAPAMGGMELKVGGPNLHGLFLQGPLAASGVRPTSAARTPPLCRPHHRVALPHALVREACACMSRSRRILACAAAAAAVSSPPRLPRAPPLLSTSRARLFSPSSLAHEIAEEGRSVGEEEPRGKRPAAAELRLFDTRTKAAVPFRPRVEGKVAMYVCGVTPYDYSHVGHARAYVAFDVLFRYLKYLGYEVNYVRNFTDIDDKIIKRANEAGEDAISLSSRFIDEFHRDMYELQCLPPTHEPRVTKHIEQTIDLITKIMDNGKAYTIEGDVYFSVDNFPDYLSLSGRKVDQNRPGTRVAVDARKQNPADFALWKSAKEGEPSWESPWGRGRPGWHIECSAMSAHYLGNVFDIHGGGKDLIFPHHENELAQSQAAYPESEVKCWMHNGFVNKDGQKMAKADKNFFTIRDIISLYHPMALRLFLMRTHYRSDVNHSDTALQFASGRLYYIYQTLHDGEETVSLYGEHKLENSIPADDQKLIEENHSNILEKMSDDLHTTAALDHLMKLQQKLEHQKKKQSQKQQQQQQQKKPEDYIQALVALQNEVTDKLSILGLMPMSSLAEALKQLKDKALKRAGMTAEQLQQMIEQRTLARKNKDFAESDRIRTELSALGIALMDEPTGTLWRPSEPELAEGSTIIIHRKDHINLAPKYSASPPPNRAAANQYKSTHALLLNPA</sequence>
<dbReference type="CDD" id="cd00672">
    <property type="entry name" value="CysRS_core"/>
    <property type="match status" value="1"/>
</dbReference>
<dbReference type="HOGENOM" id="CLU_006556_0_0_1"/>
<dbReference type="InterPro" id="IPR014729">
    <property type="entry name" value="Rossmann-like_a/b/a_fold"/>
</dbReference>
<keyword evidence="15" id="KW-0143">Chaperone</keyword>
<evidence type="ECO:0000256" key="3">
    <source>
        <dbReference type="ARBA" id="ARBA00005594"/>
    </source>
</evidence>
<keyword evidence="10" id="KW-0067">ATP-binding</keyword>
<dbReference type="Gene3D" id="3.50.7.10">
    <property type="entry name" value="GroEL"/>
    <property type="match status" value="1"/>
</dbReference>
<dbReference type="STRING" id="40148.A0A0E0BBD4"/>
<evidence type="ECO:0000259" key="19">
    <source>
        <dbReference type="Pfam" id="PF01406"/>
    </source>
</evidence>
<dbReference type="HAMAP" id="MF_00041">
    <property type="entry name" value="Cys_tRNA_synth"/>
    <property type="match status" value="1"/>
</dbReference>
<feature type="domain" description="Cysteinyl-tRNA ligase anticodon binding" evidence="20">
    <location>
        <begin position="1188"/>
        <end position="1233"/>
    </location>
</feature>
<keyword evidence="8" id="KW-0547">Nucleotide-binding</keyword>
<feature type="domain" description="tRNA synthetases class I catalytic" evidence="19">
    <location>
        <begin position="755"/>
        <end position="1050"/>
    </location>
</feature>
<evidence type="ECO:0000256" key="13">
    <source>
        <dbReference type="ARBA" id="ARBA00023128"/>
    </source>
</evidence>
<comment type="subcellular location">
    <subcellularLocation>
        <location evidence="2">Mitochondrion</location>
    </subcellularLocation>
</comment>
<dbReference type="eggNOG" id="KOG2007">
    <property type="taxonomic scope" value="Eukaryota"/>
</dbReference>
<dbReference type="NCBIfam" id="NF009487">
    <property type="entry name" value="PRK12849.1"/>
    <property type="match status" value="1"/>
</dbReference>
<name>A0A0E0BBD4_9ORYZ</name>
<dbReference type="PANTHER" id="PTHR45633">
    <property type="entry name" value="60 KDA HEAT SHOCK PROTEIN, MITOCHONDRIAL"/>
    <property type="match status" value="1"/>
</dbReference>
<dbReference type="PROSITE" id="PS00296">
    <property type="entry name" value="CHAPERONINS_CPN60"/>
    <property type="match status" value="1"/>
</dbReference>
<dbReference type="InterPro" id="IPR027410">
    <property type="entry name" value="TCP-1-like_intermed_sf"/>
</dbReference>
<evidence type="ECO:0000256" key="14">
    <source>
        <dbReference type="ARBA" id="ARBA00023146"/>
    </source>
</evidence>
<keyword evidence="9" id="KW-0862">Zinc</keyword>
<dbReference type="InterPro" id="IPR027409">
    <property type="entry name" value="GroEL-like_apical_dom_sf"/>
</dbReference>
<dbReference type="Pfam" id="PF23493">
    <property type="entry name" value="CysS_C"/>
    <property type="match status" value="1"/>
</dbReference>
<dbReference type="FunFam" id="3.50.7.10:FF:000001">
    <property type="entry name" value="60 kDa chaperonin"/>
    <property type="match status" value="1"/>
</dbReference>
<dbReference type="Proteomes" id="UP000026961">
    <property type="component" value="Chromosome 10"/>
</dbReference>
<dbReference type="InterPro" id="IPR009080">
    <property type="entry name" value="tRNAsynth_Ia_anticodon-bd"/>
</dbReference>
<dbReference type="FunFam" id="3.40.50.620:FF:000009">
    <property type="entry name" value="Cysteine--tRNA ligase"/>
    <property type="match status" value="1"/>
</dbReference>
<evidence type="ECO:0000313" key="22">
    <source>
        <dbReference type="Proteomes" id="UP000026961"/>
    </source>
</evidence>
<feature type="region of interest" description="Disordered" evidence="18">
    <location>
        <begin position="1117"/>
        <end position="1137"/>
    </location>
</feature>
<evidence type="ECO:0000256" key="15">
    <source>
        <dbReference type="ARBA" id="ARBA00023186"/>
    </source>
</evidence>
<organism evidence="21">
    <name type="scientific">Oryza glumipatula</name>
    <dbReference type="NCBI Taxonomy" id="40148"/>
    <lineage>
        <taxon>Eukaryota</taxon>
        <taxon>Viridiplantae</taxon>
        <taxon>Streptophyta</taxon>
        <taxon>Embryophyta</taxon>
        <taxon>Tracheophyta</taxon>
        <taxon>Spermatophyta</taxon>
        <taxon>Magnoliopsida</taxon>
        <taxon>Liliopsida</taxon>
        <taxon>Poales</taxon>
        <taxon>Poaceae</taxon>
        <taxon>BOP clade</taxon>
        <taxon>Oryzoideae</taxon>
        <taxon>Oryzeae</taxon>
        <taxon>Oryzinae</taxon>
        <taxon>Oryza</taxon>
    </lineage>
</organism>
<dbReference type="Gene3D" id="1.20.120.1910">
    <property type="entry name" value="Cysteine-tRNA ligase, C-terminal anti-codon recognition domain"/>
    <property type="match status" value="1"/>
</dbReference>
<keyword evidence="7" id="KW-0479">Metal-binding</keyword>
<dbReference type="NCBIfam" id="TIGR02348">
    <property type="entry name" value="GroEL"/>
    <property type="match status" value="1"/>
</dbReference>
<dbReference type="Pfam" id="PF00118">
    <property type="entry name" value="Cpn60_TCP1"/>
    <property type="match status" value="1"/>
</dbReference>
<dbReference type="InterPro" id="IPR002423">
    <property type="entry name" value="Cpn60/GroEL/TCP-1"/>
</dbReference>
<dbReference type="Gene3D" id="1.10.560.10">
    <property type="entry name" value="GroEL-like equatorial domain"/>
    <property type="match status" value="1"/>
</dbReference>
<evidence type="ECO:0000256" key="5">
    <source>
        <dbReference type="ARBA" id="ARBA00012832"/>
    </source>
</evidence>
<dbReference type="EC" id="6.1.1.16" evidence="5"/>
<dbReference type="CDD" id="cd03344">
    <property type="entry name" value="GroEL"/>
    <property type="match status" value="1"/>
</dbReference>
<dbReference type="NCBIfam" id="NF009488">
    <property type="entry name" value="PRK12850.1"/>
    <property type="match status" value="1"/>
</dbReference>
<dbReference type="Gramene" id="OGLUM10G12210.1">
    <property type="protein sequence ID" value="OGLUM10G12210.1"/>
    <property type="gene ID" value="OGLUM10G12210"/>
</dbReference>
<evidence type="ECO:0000256" key="10">
    <source>
        <dbReference type="ARBA" id="ARBA00022840"/>
    </source>
</evidence>
<evidence type="ECO:0000256" key="1">
    <source>
        <dbReference type="ARBA" id="ARBA00001947"/>
    </source>
</evidence>
<dbReference type="NCBIfam" id="NF000592">
    <property type="entry name" value="PRK00013.1"/>
    <property type="match status" value="1"/>
</dbReference>
<dbReference type="PRINTS" id="PR00298">
    <property type="entry name" value="CHAPERONIN60"/>
</dbReference>
<dbReference type="NCBIfam" id="NF009489">
    <property type="entry name" value="PRK12851.1"/>
    <property type="match status" value="1"/>
</dbReference>
<evidence type="ECO:0000256" key="11">
    <source>
        <dbReference type="ARBA" id="ARBA00022917"/>
    </source>
</evidence>
<evidence type="ECO:0000256" key="2">
    <source>
        <dbReference type="ARBA" id="ARBA00004173"/>
    </source>
</evidence>
<dbReference type="SUPFAM" id="SSF52029">
    <property type="entry name" value="GroEL apical domain-like"/>
    <property type="match status" value="1"/>
</dbReference>
<dbReference type="GO" id="GO:0046872">
    <property type="term" value="F:metal ion binding"/>
    <property type="evidence" value="ECO:0007669"/>
    <property type="project" value="UniProtKB-KW"/>
</dbReference>
<feature type="region of interest" description="Disordered" evidence="18">
    <location>
        <begin position="1"/>
        <end position="53"/>
    </location>
</feature>
<reference evidence="21" key="2">
    <citation type="submission" date="2018-05" db="EMBL/GenBank/DDBJ databases">
        <title>OgluRS3 (Oryza glumaepatula Reference Sequence Version 3).</title>
        <authorList>
            <person name="Zhang J."/>
            <person name="Kudrna D."/>
            <person name="Lee S."/>
            <person name="Talag J."/>
            <person name="Welchert J."/>
            <person name="Wing R.A."/>
        </authorList>
    </citation>
    <scope>NUCLEOTIDE SEQUENCE [LARGE SCALE GENOMIC DNA]</scope>
</reference>
<dbReference type="InterPro" id="IPR018370">
    <property type="entry name" value="Chaperonin_Cpn60_CS"/>
</dbReference>
<keyword evidence="11" id="KW-0648">Protein biosynthesis</keyword>
<dbReference type="GO" id="GO:0042026">
    <property type="term" value="P:protein refolding"/>
    <property type="evidence" value="ECO:0007669"/>
    <property type="project" value="InterPro"/>
</dbReference>
<dbReference type="GO" id="GO:0004817">
    <property type="term" value="F:cysteine-tRNA ligase activity"/>
    <property type="evidence" value="ECO:0007669"/>
    <property type="project" value="UniProtKB-EC"/>
</dbReference>
<keyword evidence="12" id="KW-0809">Transit peptide</keyword>
<accession>A0A0E0BBD4</accession>
<dbReference type="FunFam" id="1.10.560.10:FF:000031">
    <property type="entry name" value="60 kDa heat shock protein, mitochondrial"/>
    <property type="match status" value="1"/>
</dbReference>
<comment type="similarity">
    <text evidence="3">Belongs to the class-I aminoacyl-tRNA synthetase family.</text>
</comment>
<keyword evidence="22" id="KW-1185">Reference proteome</keyword>
<keyword evidence="6" id="KW-0436">Ligase</keyword>
<dbReference type="Gene3D" id="3.40.50.620">
    <property type="entry name" value="HUPs"/>
    <property type="match status" value="1"/>
</dbReference>
<evidence type="ECO:0000256" key="9">
    <source>
        <dbReference type="ARBA" id="ARBA00022833"/>
    </source>
</evidence>
<evidence type="ECO:0000256" key="17">
    <source>
        <dbReference type="RuleBase" id="RU000418"/>
    </source>
</evidence>
<keyword evidence="14" id="KW-0030">Aminoacyl-tRNA synthetase</keyword>